<keyword evidence="4" id="KW-0472">Membrane</keyword>
<dbReference type="SUPFAM" id="SSF53850">
    <property type="entry name" value="Periplasmic binding protein-like II"/>
    <property type="match status" value="1"/>
</dbReference>
<dbReference type="PANTHER" id="PTHR30290:SF9">
    <property type="entry name" value="OLIGOPEPTIDE-BINDING PROTEIN APPA"/>
    <property type="match status" value="1"/>
</dbReference>
<feature type="transmembrane region" description="Helical" evidence="4">
    <location>
        <begin position="61"/>
        <end position="86"/>
    </location>
</feature>
<evidence type="ECO:0000256" key="4">
    <source>
        <dbReference type="SAM" id="Phobius"/>
    </source>
</evidence>
<dbReference type="PANTHER" id="PTHR30290">
    <property type="entry name" value="PERIPLASMIC BINDING COMPONENT OF ABC TRANSPORTER"/>
    <property type="match status" value="1"/>
</dbReference>
<accession>A0A847VCZ7</accession>
<gene>
    <name evidence="6" type="ORF">GX888_01235</name>
</gene>
<dbReference type="InterPro" id="IPR030678">
    <property type="entry name" value="Peptide/Ni-bd"/>
</dbReference>
<dbReference type="GO" id="GO:1904680">
    <property type="term" value="F:peptide transmembrane transporter activity"/>
    <property type="evidence" value="ECO:0007669"/>
    <property type="project" value="TreeGrafter"/>
</dbReference>
<dbReference type="AlphaFoldDB" id="A0A847VCZ7"/>
<evidence type="ECO:0000256" key="2">
    <source>
        <dbReference type="ARBA" id="ARBA00022448"/>
    </source>
</evidence>
<dbReference type="GO" id="GO:0043190">
    <property type="term" value="C:ATP-binding cassette (ABC) transporter complex"/>
    <property type="evidence" value="ECO:0007669"/>
    <property type="project" value="InterPro"/>
</dbReference>
<comment type="similarity">
    <text evidence="1">Belongs to the bacterial solute-binding protein 5 family.</text>
</comment>
<feature type="domain" description="Solute-binding protein family 5" evidence="5">
    <location>
        <begin position="136"/>
        <end position="502"/>
    </location>
</feature>
<evidence type="ECO:0000259" key="5">
    <source>
        <dbReference type="Pfam" id="PF00496"/>
    </source>
</evidence>
<dbReference type="EMBL" id="JAAZIL010000032">
    <property type="protein sequence ID" value="NLZ24359.1"/>
    <property type="molecule type" value="Genomic_DNA"/>
</dbReference>
<dbReference type="Gene3D" id="3.10.105.10">
    <property type="entry name" value="Dipeptide-binding Protein, Domain 3"/>
    <property type="match status" value="1"/>
</dbReference>
<keyword evidence="3" id="KW-0732">Signal</keyword>
<name>A0A847VCZ7_9BACT</name>
<dbReference type="GO" id="GO:0015833">
    <property type="term" value="P:peptide transport"/>
    <property type="evidence" value="ECO:0007669"/>
    <property type="project" value="TreeGrafter"/>
</dbReference>
<sequence>MSSRKDKKALSMKDALEEITHSQKALKKTTKEKRGYDFRDWLWSYPVNFERAFKKSSPLSFILLFVLIAFGIFTFLTSELFANVFFPKKKNVFVEGNVGAISTFNPLFISQNPVDSDIQALVFEKFIDISNEGDPLPKIATDWKQSEDGVTYDFTISQDHVWQDSEPLTIDDILFTFEVSKELAQKLNYDTVGIPLVDVAIEKISDTELRFTLPERNATFFEAISIYIVPKHRFEDIRLEDIPFDSFAKFPLGSGPFEVYRSEPNVVYLRASEYYKPIPKIQTFIYRLYSDYSSLEAAFRNGILDAIGGTDAASMGYISEYSGYSVYSETIYPRVKMIFFNTRTEKYKSRDIRLALNLLIDKDRLLQEANLIGEPAYGPIPESSWAYSEKETQKHLFNQQKASELLKNIGYTKNEESGYFETEDRKILNLTLSYYECSLNTRLVNTLKDILFEEGIILELEPLTYTQLTQEIVATRDFELLLFEIETTIDPDQYNLWHSLKSDYPDLNISGYSYERIDILLEEARRTIAREKRTESYALFQKYFTQDMPVIFLYYPNYTYIVRSTIDIPEMPHFVYPCQRFENISSWSY</sequence>
<dbReference type="Gene3D" id="3.40.190.10">
    <property type="entry name" value="Periplasmic binding protein-like II"/>
    <property type="match status" value="1"/>
</dbReference>
<evidence type="ECO:0000313" key="7">
    <source>
        <dbReference type="Proteomes" id="UP000564033"/>
    </source>
</evidence>
<dbReference type="PIRSF" id="PIRSF002741">
    <property type="entry name" value="MppA"/>
    <property type="match status" value="1"/>
</dbReference>
<dbReference type="Gene3D" id="3.90.76.10">
    <property type="entry name" value="Dipeptide-binding Protein, Domain 1"/>
    <property type="match status" value="1"/>
</dbReference>
<organism evidence="6 7">
    <name type="scientific">Candidatus Dojkabacteria bacterium</name>
    <dbReference type="NCBI Taxonomy" id="2099670"/>
    <lineage>
        <taxon>Bacteria</taxon>
        <taxon>Candidatus Dojkabacteria</taxon>
    </lineage>
</organism>
<proteinExistence type="inferred from homology"/>
<evidence type="ECO:0000256" key="3">
    <source>
        <dbReference type="ARBA" id="ARBA00022729"/>
    </source>
</evidence>
<comment type="caution">
    <text evidence="6">The sequence shown here is derived from an EMBL/GenBank/DDBJ whole genome shotgun (WGS) entry which is preliminary data.</text>
</comment>
<keyword evidence="4" id="KW-0812">Transmembrane</keyword>
<dbReference type="Proteomes" id="UP000564033">
    <property type="component" value="Unassembled WGS sequence"/>
</dbReference>
<evidence type="ECO:0000313" key="6">
    <source>
        <dbReference type="EMBL" id="NLZ24359.1"/>
    </source>
</evidence>
<evidence type="ECO:0000256" key="1">
    <source>
        <dbReference type="ARBA" id="ARBA00005695"/>
    </source>
</evidence>
<keyword evidence="4" id="KW-1133">Transmembrane helix</keyword>
<dbReference type="InterPro" id="IPR000914">
    <property type="entry name" value="SBP_5_dom"/>
</dbReference>
<keyword evidence="2" id="KW-0813">Transport</keyword>
<protein>
    <recommendedName>
        <fullName evidence="5">Solute-binding protein family 5 domain-containing protein</fullName>
    </recommendedName>
</protein>
<dbReference type="GO" id="GO:0042597">
    <property type="term" value="C:periplasmic space"/>
    <property type="evidence" value="ECO:0007669"/>
    <property type="project" value="UniProtKB-ARBA"/>
</dbReference>
<dbReference type="InterPro" id="IPR039424">
    <property type="entry name" value="SBP_5"/>
</dbReference>
<dbReference type="Pfam" id="PF00496">
    <property type="entry name" value="SBP_bac_5"/>
    <property type="match status" value="1"/>
</dbReference>
<reference evidence="6 7" key="1">
    <citation type="journal article" date="2020" name="Biotechnol. Biofuels">
        <title>New insights from the biogas microbiome by comprehensive genome-resolved metagenomics of nearly 1600 species originating from multiple anaerobic digesters.</title>
        <authorList>
            <person name="Campanaro S."/>
            <person name="Treu L."/>
            <person name="Rodriguez-R L.M."/>
            <person name="Kovalovszki A."/>
            <person name="Ziels R.M."/>
            <person name="Maus I."/>
            <person name="Zhu X."/>
            <person name="Kougias P.G."/>
            <person name="Basile A."/>
            <person name="Luo G."/>
            <person name="Schluter A."/>
            <person name="Konstantinidis K.T."/>
            <person name="Angelidaki I."/>
        </authorList>
    </citation>
    <scope>NUCLEOTIDE SEQUENCE [LARGE SCALE GENOMIC DNA]</scope>
    <source>
        <strain evidence="6">AS19jrsBPTG_9</strain>
    </source>
</reference>